<comment type="caution">
    <text evidence="2">The sequence shown here is derived from an EMBL/GenBank/DDBJ whole genome shotgun (WGS) entry which is preliminary data.</text>
</comment>
<dbReference type="AlphaFoldDB" id="A0A1J5TE66"/>
<dbReference type="GO" id="GO:0005507">
    <property type="term" value="F:copper ion binding"/>
    <property type="evidence" value="ECO:0007669"/>
    <property type="project" value="TreeGrafter"/>
</dbReference>
<accession>A0A1J5TE66</accession>
<name>A0A1J5TE66_9ZZZZ</name>
<sequence length="112" mass="12468">MNGNEVLLVITNLPDRAAAERIAEALVIQRVAACVNVLPECRSVYRWEGKLEHATEVPLLIKTTRGAYPELEQALRKSHPYELPEIVAVPVAAGLPDYLNWVAQETQPRNQA</sequence>
<dbReference type="InterPro" id="IPR015867">
    <property type="entry name" value="N-reg_PII/ATP_PRibTrfase_C"/>
</dbReference>
<dbReference type="InterPro" id="IPR011322">
    <property type="entry name" value="N-reg_PII-like_a/b"/>
</dbReference>
<dbReference type="Gene3D" id="3.30.70.120">
    <property type="match status" value="1"/>
</dbReference>
<dbReference type="Pfam" id="PF03091">
    <property type="entry name" value="CutA1"/>
    <property type="match status" value="1"/>
</dbReference>
<gene>
    <name evidence="2" type="primary">cutA_1</name>
    <name evidence="2" type="ORF">GALL_00700</name>
</gene>
<dbReference type="InterPro" id="IPR004323">
    <property type="entry name" value="Ion_tolerance_CutA"/>
</dbReference>
<evidence type="ECO:0000256" key="1">
    <source>
        <dbReference type="ARBA" id="ARBA00010169"/>
    </source>
</evidence>
<dbReference type="SUPFAM" id="SSF54913">
    <property type="entry name" value="GlnB-like"/>
    <property type="match status" value="1"/>
</dbReference>
<evidence type="ECO:0000313" key="2">
    <source>
        <dbReference type="EMBL" id="OIR19191.1"/>
    </source>
</evidence>
<reference evidence="2" key="1">
    <citation type="submission" date="2016-10" db="EMBL/GenBank/DDBJ databases">
        <title>Sequence of Gallionella enrichment culture.</title>
        <authorList>
            <person name="Poehlein A."/>
            <person name="Muehling M."/>
            <person name="Daniel R."/>
        </authorList>
    </citation>
    <scope>NUCLEOTIDE SEQUENCE</scope>
</reference>
<comment type="similarity">
    <text evidence="1">Belongs to the CutA family.</text>
</comment>
<organism evidence="2">
    <name type="scientific">mine drainage metagenome</name>
    <dbReference type="NCBI Taxonomy" id="410659"/>
    <lineage>
        <taxon>unclassified sequences</taxon>
        <taxon>metagenomes</taxon>
        <taxon>ecological metagenomes</taxon>
    </lineage>
</organism>
<dbReference type="EMBL" id="MLJW01000001">
    <property type="protein sequence ID" value="OIR19191.1"/>
    <property type="molecule type" value="Genomic_DNA"/>
</dbReference>
<proteinExistence type="inferred from homology"/>
<dbReference type="GO" id="GO:0010038">
    <property type="term" value="P:response to metal ion"/>
    <property type="evidence" value="ECO:0007669"/>
    <property type="project" value="InterPro"/>
</dbReference>
<dbReference type="PANTHER" id="PTHR23419">
    <property type="entry name" value="DIVALENT CATION TOLERANCE CUTA-RELATED"/>
    <property type="match status" value="1"/>
</dbReference>
<protein>
    <submittedName>
        <fullName evidence="2">Divalent-cation tolerance protein CutA</fullName>
    </submittedName>
</protein>
<dbReference type="PANTHER" id="PTHR23419:SF8">
    <property type="entry name" value="FI09726P"/>
    <property type="match status" value="1"/>
</dbReference>